<feature type="compositionally biased region" description="Gly residues" evidence="1">
    <location>
        <begin position="19"/>
        <end position="31"/>
    </location>
</feature>
<keyword evidence="3" id="KW-1185">Reference proteome</keyword>
<protein>
    <submittedName>
        <fullName evidence="2">Uncharacterized protein</fullName>
    </submittedName>
</protein>
<proteinExistence type="predicted"/>
<name>A0ABS8VQ31_DATST</name>
<organism evidence="2 3">
    <name type="scientific">Datura stramonium</name>
    <name type="common">Jimsonweed</name>
    <name type="synonym">Common thornapple</name>
    <dbReference type="NCBI Taxonomy" id="4076"/>
    <lineage>
        <taxon>Eukaryota</taxon>
        <taxon>Viridiplantae</taxon>
        <taxon>Streptophyta</taxon>
        <taxon>Embryophyta</taxon>
        <taxon>Tracheophyta</taxon>
        <taxon>Spermatophyta</taxon>
        <taxon>Magnoliopsida</taxon>
        <taxon>eudicotyledons</taxon>
        <taxon>Gunneridae</taxon>
        <taxon>Pentapetalae</taxon>
        <taxon>asterids</taxon>
        <taxon>lamiids</taxon>
        <taxon>Solanales</taxon>
        <taxon>Solanaceae</taxon>
        <taxon>Solanoideae</taxon>
        <taxon>Datureae</taxon>
        <taxon>Datura</taxon>
    </lineage>
</organism>
<feature type="compositionally biased region" description="Low complexity" evidence="1">
    <location>
        <begin position="1"/>
        <end position="15"/>
    </location>
</feature>
<dbReference type="EMBL" id="JACEIK010005699">
    <property type="protein sequence ID" value="MCE0482050.1"/>
    <property type="molecule type" value="Genomic_DNA"/>
</dbReference>
<feature type="non-terminal residue" evidence="2">
    <location>
        <position position="56"/>
    </location>
</feature>
<gene>
    <name evidence="2" type="ORF">HAX54_040384</name>
</gene>
<comment type="caution">
    <text evidence="2">The sequence shown here is derived from an EMBL/GenBank/DDBJ whole genome shotgun (WGS) entry which is preliminary data.</text>
</comment>
<evidence type="ECO:0000256" key="1">
    <source>
        <dbReference type="SAM" id="MobiDB-lite"/>
    </source>
</evidence>
<reference evidence="2 3" key="1">
    <citation type="journal article" date="2021" name="BMC Genomics">
        <title>Datura genome reveals duplications of psychoactive alkaloid biosynthetic genes and high mutation rate following tissue culture.</title>
        <authorList>
            <person name="Rajewski A."/>
            <person name="Carter-House D."/>
            <person name="Stajich J."/>
            <person name="Litt A."/>
        </authorList>
    </citation>
    <scope>NUCLEOTIDE SEQUENCE [LARGE SCALE GENOMIC DNA]</scope>
    <source>
        <strain evidence="2">AR-01</strain>
    </source>
</reference>
<evidence type="ECO:0000313" key="3">
    <source>
        <dbReference type="Proteomes" id="UP000823775"/>
    </source>
</evidence>
<accession>A0ABS8VQ31</accession>
<evidence type="ECO:0000313" key="2">
    <source>
        <dbReference type="EMBL" id="MCE0482050.1"/>
    </source>
</evidence>
<feature type="region of interest" description="Disordered" evidence="1">
    <location>
        <begin position="1"/>
        <end position="33"/>
    </location>
</feature>
<dbReference type="Proteomes" id="UP000823775">
    <property type="component" value="Unassembled WGS sequence"/>
</dbReference>
<sequence length="56" mass="5719">MDTKHASSSASRSKALVGWGAGHGTNPGGSRAGAQTRAILSLKLLMGVSPELLLWS</sequence>